<comment type="caution">
    <text evidence="2">The sequence shown here is derived from an EMBL/GenBank/DDBJ whole genome shotgun (WGS) entry which is preliminary data.</text>
</comment>
<dbReference type="EMBL" id="JBBWRZ010000006">
    <property type="protein sequence ID" value="KAK8233413.1"/>
    <property type="molecule type" value="Genomic_DNA"/>
</dbReference>
<accession>A0ABR1YLP2</accession>
<name>A0ABR1YLP2_9PEZI</name>
<organism evidence="2 3">
    <name type="scientific">Phyllosticta capitalensis</name>
    <dbReference type="NCBI Taxonomy" id="121624"/>
    <lineage>
        <taxon>Eukaryota</taxon>
        <taxon>Fungi</taxon>
        <taxon>Dikarya</taxon>
        <taxon>Ascomycota</taxon>
        <taxon>Pezizomycotina</taxon>
        <taxon>Dothideomycetes</taxon>
        <taxon>Dothideomycetes incertae sedis</taxon>
        <taxon>Botryosphaeriales</taxon>
        <taxon>Phyllostictaceae</taxon>
        <taxon>Phyllosticta</taxon>
    </lineage>
</organism>
<proteinExistence type="predicted"/>
<evidence type="ECO:0000313" key="2">
    <source>
        <dbReference type="EMBL" id="KAK8233413.1"/>
    </source>
</evidence>
<evidence type="ECO:0000256" key="1">
    <source>
        <dbReference type="SAM" id="MobiDB-lite"/>
    </source>
</evidence>
<feature type="region of interest" description="Disordered" evidence="1">
    <location>
        <begin position="1"/>
        <end position="29"/>
    </location>
</feature>
<protein>
    <submittedName>
        <fullName evidence="2">Uncharacterized protein</fullName>
    </submittedName>
</protein>
<evidence type="ECO:0000313" key="3">
    <source>
        <dbReference type="Proteomes" id="UP001492380"/>
    </source>
</evidence>
<gene>
    <name evidence="2" type="ORF">HDK90DRAFT_265553</name>
</gene>
<dbReference type="Proteomes" id="UP001492380">
    <property type="component" value="Unassembled WGS sequence"/>
</dbReference>
<feature type="compositionally biased region" description="Basic residues" evidence="1">
    <location>
        <begin position="1"/>
        <end position="18"/>
    </location>
</feature>
<reference evidence="2 3" key="1">
    <citation type="submission" date="2024-04" db="EMBL/GenBank/DDBJ databases">
        <title>Phyllosticta paracitricarpa is synonymous to the EU quarantine fungus P. citricarpa based on phylogenomic analyses.</title>
        <authorList>
            <consortium name="Lawrence Berkeley National Laboratory"/>
            <person name="Van Ingen-Buijs V.A."/>
            <person name="Van Westerhoven A.C."/>
            <person name="Haridas S."/>
            <person name="Skiadas P."/>
            <person name="Martin F."/>
            <person name="Groenewald J.Z."/>
            <person name="Crous P.W."/>
            <person name="Seidl M.F."/>
        </authorList>
    </citation>
    <scope>NUCLEOTIDE SEQUENCE [LARGE SCALE GENOMIC DNA]</scope>
    <source>
        <strain evidence="2 3">CBS 123374</strain>
    </source>
</reference>
<sequence>MSMHHHKALGHHEPRHHMQTSQHPIPKLPESSSKEAVIYKTKRKKRHTSRTQRTGQRADAVVPCISASLSFLASFICSISGIPWICVSDRLHNAKVAAQLLAFGIDRSWSLGVRRCSFLDVYVIDVRTPILLLLARTCLCKQSTSGDPTASVRVNLHNHDPPPARRLSRLARHSAVHRRTLRKQCRPGMHGPPRRSCVPISS</sequence>
<keyword evidence="3" id="KW-1185">Reference proteome</keyword>